<keyword evidence="1" id="KW-0732">Signal</keyword>
<dbReference type="RefSeq" id="WP_072318611.1">
    <property type="nucleotide sequence ID" value="NZ_FPJE01000022.1"/>
</dbReference>
<reference evidence="2 3" key="1">
    <citation type="submission" date="2016-11" db="EMBL/GenBank/DDBJ databases">
        <authorList>
            <person name="Jaros S."/>
            <person name="Januszkiewicz K."/>
            <person name="Wedrychowicz H."/>
        </authorList>
    </citation>
    <scope>NUCLEOTIDE SEQUENCE [LARGE SCALE GENOMIC DNA]</scope>
    <source>
        <strain evidence="2 3">CGMCC 1.12145</strain>
    </source>
</reference>
<protein>
    <submittedName>
        <fullName evidence="2">Uncharacterized protein</fullName>
    </submittedName>
</protein>
<feature type="chain" id="PRO_5012950281" evidence="1">
    <location>
        <begin position="23"/>
        <end position="755"/>
    </location>
</feature>
<sequence>MMKHFYALVFFLAVIFSGYAQVGVGTPMPDSSAQLDVVAKDRGVLIPRIPLKGVRDVTTIANGNVESLLVFNTANTSDLKPGYYYWYVDRWYRVMSSGDVTGVDLPNNIVIYDPINNQWTYIDATGTPQVINFEDIVRANETVTTLVNNQDGTYTYTSEDGTATTINVPADVINQFQEIIEDKSVVNEITNLIRNIGGNVFYDGDNFTYIDQDGNTQIINAEEYVKSKETVTTLVNNQDGTYTYTSEDGTATTINVPTDVINRFEEIVQNENVVNEITNLIKNVGGNVYYDGDRFTYLDDNGTTQVINIQEIVRANETVTALVNNQDGTYTYTSEDGTATTINVPADVINQFEEIVQNENVVNEITNLIKNVGGNVYYDGDQFTYLDDNGTTQVINIQEIVRANETVTALVNNQDGTYTYTSEDGTATTINVPADVINQFEEIVQNENVVNEITNLIKNVGGNVYYDGDRFTYLDDNGTTQVINIQEIVRANETVTTLFNNQDGTYTYTSEDGTATTINVPADVINRFEEIVQNENVLNEITNLIKNVGGNVYYDGDQFTYLDDNGTTQVINIQEIVRGNETVTTLTDNADGTFTYINEEGTPVTFDGNTTTVTDNGDGTYTIVNKSGDTVTLNVISDVADNIVNQGDIYNEIIKVIDGKSDVLVDNDNGTYTHTSVDGDVIVIDATRSAITDNGDGTYTIVNQDGDNVVINTNANTSVYDNTNSGLSSGNVQDAIDELVTTINTGSGVRLNDNG</sequence>
<dbReference type="OrthoDB" id="1247310at2"/>
<feature type="signal peptide" evidence="1">
    <location>
        <begin position="1"/>
        <end position="22"/>
    </location>
</feature>
<organism evidence="2 3">
    <name type="scientific">Sinomicrobium oceani</name>
    <dbReference type="NCBI Taxonomy" id="1150368"/>
    <lineage>
        <taxon>Bacteria</taxon>
        <taxon>Pseudomonadati</taxon>
        <taxon>Bacteroidota</taxon>
        <taxon>Flavobacteriia</taxon>
        <taxon>Flavobacteriales</taxon>
        <taxon>Flavobacteriaceae</taxon>
        <taxon>Sinomicrobium</taxon>
    </lineage>
</organism>
<dbReference type="EMBL" id="FPJE01000022">
    <property type="protein sequence ID" value="SFW69714.1"/>
    <property type="molecule type" value="Genomic_DNA"/>
</dbReference>
<name>A0A1K1RBT5_9FLAO</name>
<keyword evidence="3" id="KW-1185">Reference proteome</keyword>
<evidence type="ECO:0000313" key="2">
    <source>
        <dbReference type="EMBL" id="SFW69714.1"/>
    </source>
</evidence>
<dbReference type="AlphaFoldDB" id="A0A1K1RBT5"/>
<accession>A0A1K1RBT5</accession>
<dbReference type="Proteomes" id="UP000182248">
    <property type="component" value="Unassembled WGS sequence"/>
</dbReference>
<proteinExistence type="predicted"/>
<evidence type="ECO:0000256" key="1">
    <source>
        <dbReference type="SAM" id="SignalP"/>
    </source>
</evidence>
<dbReference type="STRING" id="1150368.SAMN02927921_03402"/>
<feature type="non-terminal residue" evidence="2">
    <location>
        <position position="755"/>
    </location>
</feature>
<evidence type="ECO:0000313" key="3">
    <source>
        <dbReference type="Proteomes" id="UP000182248"/>
    </source>
</evidence>
<gene>
    <name evidence="2" type="ORF">SAMN02927921_03402</name>
</gene>